<keyword evidence="2" id="KW-1185">Reference proteome</keyword>
<organism evidence="1 2">
    <name type="scientific">Meganyctiphanes norvegica</name>
    <name type="common">Northern krill</name>
    <name type="synonym">Thysanopoda norvegica</name>
    <dbReference type="NCBI Taxonomy" id="48144"/>
    <lineage>
        <taxon>Eukaryota</taxon>
        <taxon>Metazoa</taxon>
        <taxon>Ecdysozoa</taxon>
        <taxon>Arthropoda</taxon>
        <taxon>Crustacea</taxon>
        <taxon>Multicrustacea</taxon>
        <taxon>Malacostraca</taxon>
        <taxon>Eumalacostraca</taxon>
        <taxon>Eucarida</taxon>
        <taxon>Euphausiacea</taxon>
        <taxon>Euphausiidae</taxon>
        <taxon>Meganyctiphanes</taxon>
    </lineage>
</organism>
<gene>
    <name evidence="1" type="ORF">MNOR_LOCUS480</name>
</gene>
<proteinExistence type="predicted"/>
<comment type="caution">
    <text evidence="1">The sequence shown here is derived from an EMBL/GenBank/DDBJ whole genome shotgun (WGS) entry which is preliminary data.</text>
</comment>
<evidence type="ECO:0000313" key="2">
    <source>
        <dbReference type="Proteomes" id="UP001497623"/>
    </source>
</evidence>
<dbReference type="AlphaFoldDB" id="A0AAV2PLH0"/>
<accession>A0AAV2PLH0</accession>
<dbReference type="EMBL" id="CAXKWB010000105">
    <property type="protein sequence ID" value="CAL4059358.1"/>
    <property type="molecule type" value="Genomic_DNA"/>
</dbReference>
<sequence>MCLHCFNLTNGAQSSTGYGCPDVEECAAKIRHGDRRYFGGRDDDFRMWVSEFKLFLKAEGLLEYLEEDEPTEEQKWAIMRRLYFCLTKETLRMLWQHFKYHSFEETKLDDGIMALQAMREYYLRGFYQKHSVAEGIKEVRPRWCGRCVNRSHDTQRCGEYSLYRTGELGWDKEDWYYNAPGAAPNGQEINPTATVTAAEVSRGVLFGARVTAEAVAAVGSAEKPSYIHEVTELVTSHEAKESVSEREIGASTITEGMAVKKMDENSSEVQTKGFGGFSVTQSTRLPVRAPEVGDERIGEATSDNCSKATLKLCQEKLEVEFSDKNILQVGKMPYKAGEKAAFDQQGDRMVVVAAAAASSARAAAVTTSQRKGAKLELQVNANKCETSHIEVEVKAKETMCENISKRDEWSFHCSSVKKAEAAAAVVAAPSLWNVGATGTTIGAAKTILYCEEGPASLNGIKQCIRAEISARNVISSGLWEAEFGSSDGCLELEASPRDASAILRTASKTTSHQLGLLEVQQTVPVVPNDKACISFSPKNENMDVCSWARVKLEYCEHSRSKKTRMFWRQRKRRKRLERRLVIGRGQEGSNGASDWRCVRSGRDVRRPGACDWTSGSIVDHNKERYWSTHRSNKSDVFLILLHNLIKIVLYFDLNKHPKAHSYAQNNVCSFKVVF</sequence>
<reference evidence="1 2" key="1">
    <citation type="submission" date="2024-05" db="EMBL/GenBank/DDBJ databases">
        <authorList>
            <person name="Wallberg A."/>
        </authorList>
    </citation>
    <scope>NUCLEOTIDE SEQUENCE [LARGE SCALE GENOMIC DNA]</scope>
</reference>
<evidence type="ECO:0000313" key="1">
    <source>
        <dbReference type="EMBL" id="CAL4059358.1"/>
    </source>
</evidence>
<dbReference type="Proteomes" id="UP001497623">
    <property type="component" value="Unassembled WGS sequence"/>
</dbReference>
<protein>
    <submittedName>
        <fullName evidence="1">Uncharacterized protein</fullName>
    </submittedName>
</protein>
<name>A0AAV2PLH0_MEGNR</name>